<dbReference type="GO" id="GO:0003677">
    <property type="term" value="F:DNA binding"/>
    <property type="evidence" value="ECO:0007669"/>
    <property type="project" value="InterPro"/>
</dbReference>
<dbReference type="InterPro" id="IPR010982">
    <property type="entry name" value="Lambda_DNA-bd_dom_sf"/>
</dbReference>
<dbReference type="EMBL" id="SAUN01000001">
    <property type="protein sequence ID" value="RVX41562.1"/>
    <property type="molecule type" value="Genomic_DNA"/>
</dbReference>
<evidence type="ECO:0000313" key="3">
    <source>
        <dbReference type="Proteomes" id="UP000284824"/>
    </source>
</evidence>
<gene>
    <name evidence="2" type="ORF">EDD27_4113</name>
</gene>
<dbReference type="SUPFAM" id="SSF47413">
    <property type="entry name" value="lambda repressor-like DNA-binding domains"/>
    <property type="match status" value="1"/>
</dbReference>
<dbReference type="AlphaFoldDB" id="A0A438M777"/>
<dbReference type="InterPro" id="IPR001387">
    <property type="entry name" value="Cro/C1-type_HTH"/>
</dbReference>
<organism evidence="2 3">
    <name type="scientific">Nonomuraea polychroma</name>
    <dbReference type="NCBI Taxonomy" id="46176"/>
    <lineage>
        <taxon>Bacteria</taxon>
        <taxon>Bacillati</taxon>
        <taxon>Actinomycetota</taxon>
        <taxon>Actinomycetes</taxon>
        <taxon>Streptosporangiales</taxon>
        <taxon>Streptosporangiaceae</taxon>
        <taxon>Nonomuraea</taxon>
    </lineage>
</organism>
<evidence type="ECO:0000313" key="2">
    <source>
        <dbReference type="EMBL" id="RVX41562.1"/>
    </source>
</evidence>
<name>A0A438M777_9ACTN</name>
<dbReference type="Pfam" id="PF17765">
    <property type="entry name" value="MLTR_LBD"/>
    <property type="match status" value="1"/>
</dbReference>
<protein>
    <submittedName>
        <fullName evidence="2">Helix-turn-helix protein</fullName>
    </submittedName>
</protein>
<dbReference type="SMART" id="SM00530">
    <property type="entry name" value="HTH_XRE"/>
    <property type="match status" value="1"/>
</dbReference>
<comment type="caution">
    <text evidence="2">The sequence shown here is derived from an EMBL/GenBank/DDBJ whole genome shotgun (WGS) entry which is preliminary data.</text>
</comment>
<evidence type="ECO:0000259" key="1">
    <source>
        <dbReference type="PROSITE" id="PS50943"/>
    </source>
</evidence>
<dbReference type="Proteomes" id="UP000284824">
    <property type="component" value="Unassembled WGS sequence"/>
</dbReference>
<dbReference type="Pfam" id="PF13560">
    <property type="entry name" value="HTH_31"/>
    <property type="match status" value="1"/>
</dbReference>
<sequence>MDHESSGSSSRGPLGDFLAARRASVSATEAGLPQTGQIRRVPGLRREEVAQLAGISTDYYSRLEQGRVRTASRAVLDSLGRALQLNGDQQRYLIQLAHPDDGDRCGDGEVEQCVSPQVARLLTNLVDTPALVFNPYLDILAWNRLASALLGNLADLKPRHRNYARMVFLHPHTRSLLVDWRERAQEVVSSLRMAVGTYPAHARLRELVNELTACDRDFRTWWRQHLVTTRTCGQSRLNHPIIGRFLVDWHVLTQVDDTEQGIVLLSAPAGSPSHAAIRCLDAWAVEQNLQHGVGARATGAGSQ</sequence>
<dbReference type="InterPro" id="IPR041413">
    <property type="entry name" value="MLTR_LBD"/>
</dbReference>
<feature type="domain" description="HTH cro/C1-type" evidence="1">
    <location>
        <begin position="37"/>
        <end position="90"/>
    </location>
</feature>
<keyword evidence="3" id="KW-1185">Reference proteome</keyword>
<dbReference type="PROSITE" id="PS50943">
    <property type="entry name" value="HTH_CROC1"/>
    <property type="match status" value="1"/>
</dbReference>
<dbReference type="CDD" id="cd00093">
    <property type="entry name" value="HTH_XRE"/>
    <property type="match status" value="1"/>
</dbReference>
<dbReference type="Gene3D" id="3.30.450.180">
    <property type="match status" value="1"/>
</dbReference>
<reference evidence="2 3" key="1">
    <citation type="submission" date="2019-01" db="EMBL/GenBank/DDBJ databases">
        <title>Sequencing the genomes of 1000 actinobacteria strains.</title>
        <authorList>
            <person name="Klenk H.-P."/>
        </authorList>
    </citation>
    <scope>NUCLEOTIDE SEQUENCE [LARGE SCALE GENOMIC DNA]</scope>
    <source>
        <strain evidence="2 3">DSM 43925</strain>
    </source>
</reference>
<dbReference type="Gene3D" id="1.10.260.40">
    <property type="entry name" value="lambda repressor-like DNA-binding domains"/>
    <property type="match status" value="1"/>
</dbReference>
<proteinExistence type="predicted"/>
<dbReference type="PANTHER" id="PTHR35010">
    <property type="entry name" value="BLL4672 PROTEIN-RELATED"/>
    <property type="match status" value="1"/>
</dbReference>
<accession>A0A438M777</accession>
<dbReference type="PANTHER" id="PTHR35010:SF2">
    <property type="entry name" value="BLL4672 PROTEIN"/>
    <property type="match status" value="1"/>
</dbReference>